<dbReference type="PANTHER" id="PTHR11304">
    <property type="entry name" value="EPHRIN"/>
    <property type="match status" value="1"/>
</dbReference>
<dbReference type="CDD" id="cd02675">
    <property type="entry name" value="Ephrin_ectodomain"/>
    <property type="match status" value="1"/>
</dbReference>
<accession>A0A8R1Y7J2</accession>
<protein>
    <submittedName>
        <fullName evidence="8">Efn-2</fullName>
    </submittedName>
</protein>
<reference evidence="9" key="1">
    <citation type="journal article" date="2008" name="Nat. Genet.">
        <title>The Pristionchus pacificus genome provides a unique perspective on nematode lifestyle and parasitism.</title>
        <authorList>
            <person name="Dieterich C."/>
            <person name="Clifton S.W."/>
            <person name="Schuster L.N."/>
            <person name="Chinwalla A."/>
            <person name="Delehaunty K."/>
            <person name="Dinkelacker I."/>
            <person name="Fulton L."/>
            <person name="Fulton R."/>
            <person name="Godfrey J."/>
            <person name="Minx P."/>
            <person name="Mitreva M."/>
            <person name="Roeseler W."/>
            <person name="Tian H."/>
            <person name="Witte H."/>
            <person name="Yang S.P."/>
            <person name="Wilson R.K."/>
            <person name="Sommer R.J."/>
        </authorList>
    </citation>
    <scope>NUCLEOTIDE SEQUENCE [LARGE SCALE GENOMIC DNA]</scope>
    <source>
        <strain evidence="9">PS312</strain>
    </source>
</reference>
<dbReference type="Proteomes" id="UP000005239">
    <property type="component" value="Unassembled WGS sequence"/>
</dbReference>
<evidence type="ECO:0000313" key="8">
    <source>
        <dbReference type="EnsemblMetazoa" id="PPA05071.1"/>
    </source>
</evidence>
<dbReference type="AlphaFoldDB" id="A0A2A6CBI1"/>
<sequence length="235" mass="26413">MCYRILLGVIFVVGLVDGRRLPNIHWNSNSTIFDISTTAHVIEVEIGDQVSIVCPEPGTDYEFTQLYMVSRTEYERCELLEEKPKLIGACQDDDRQSSLSIVFRKYSPLPGGLEFMPNHTYYVISTSEGTPEGLENRIGGLCKDKQMKIKFEVKPDHHHKATRHEDRSVSPKFAARMIDRSVDSTIPSEFSTEAGARVEYIIHESTEGIGEDDASSSLSLLPTVLLLTIGYLLQQ</sequence>
<organism evidence="8 9">
    <name type="scientific">Pristionchus pacificus</name>
    <name type="common">Parasitic nematode worm</name>
    <dbReference type="NCBI Taxonomy" id="54126"/>
    <lineage>
        <taxon>Eukaryota</taxon>
        <taxon>Metazoa</taxon>
        <taxon>Ecdysozoa</taxon>
        <taxon>Nematoda</taxon>
        <taxon>Chromadorea</taxon>
        <taxon>Rhabditida</taxon>
        <taxon>Rhabditina</taxon>
        <taxon>Diplogasteromorpha</taxon>
        <taxon>Diplogasteroidea</taxon>
        <taxon>Neodiplogasteridae</taxon>
        <taxon>Pristionchus</taxon>
    </lineage>
</organism>
<keyword evidence="3 7" id="KW-0472">Membrane</keyword>
<name>A0A2A6CBI1_PRIPA</name>
<evidence type="ECO:0000313" key="9">
    <source>
        <dbReference type="Proteomes" id="UP000005239"/>
    </source>
</evidence>
<evidence type="ECO:0000256" key="6">
    <source>
        <dbReference type="PROSITE-ProRule" id="PRU00884"/>
    </source>
</evidence>
<gene>
    <name evidence="8" type="primary">WBGene00094625</name>
</gene>
<dbReference type="SUPFAM" id="SSF49503">
    <property type="entry name" value="Cupredoxins"/>
    <property type="match status" value="1"/>
</dbReference>
<evidence type="ECO:0000256" key="5">
    <source>
        <dbReference type="ARBA" id="ARBA00023180"/>
    </source>
</evidence>
<dbReference type="OrthoDB" id="6250301at2759"/>
<dbReference type="PROSITE" id="PS51551">
    <property type="entry name" value="EPHRIN_RBD_2"/>
    <property type="match status" value="1"/>
</dbReference>
<reference evidence="8" key="2">
    <citation type="submission" date="2022-06" db="UniProtKB">
        <authorList>
            <consortium name="EnsemblMetazoa"/>
        </authorList>
    </citation>
    <scope>IDENTIFICATION</scope>
    <source>
        <strain evidence="8">PS312</strain>
    </source>
</reference>
<dbReference type="GO" id="GO:0048013">
    <property type="term" value="P:ephrin receptor signaling pathway"/>
    <property type="evidence" value="ECO:0000318"/>
    <property type="project" value="GO_Central"/>
</dbReference>
<dbReference type="Gene3D" id="2.60.40.420">
    <property type="entry name" value="Cupredoxins - blue copper proteins"/>
    <property type="match status" value="1"/>
</dbReference>
<comment type="subcellular location">
    <subcellularLocation>
        <location evidence="1">Membrane</location>
    </subcellularLocation>
</comment>
<dbReference type="InterPro" id="IPR008972">
    <property type="entry name" value="Cupredoxin"/>
</dbReference>
<dbReference type="PRINTS" id="PR01347">
    <property type="entry name" value="EPHRIN"/>
</dbReference>
<comment type="similarity">
    <text evidence="6 7">Belongs to the ephrin family.</text>
</comment>
<dbReference type="Pfam" id="PF00812">
    <property type="entry name" value="Ephrin"/>
    <property type="match status" value="1"/>
</dbReference>
<dbReference type="EnsemblMetazoa" id="PPA05071.1">
    <property type="protein sequence ID" value="PPA05071.1"/>
    <property type="gene ID" value="WBGene00094625"/>
</dbReference>
<dbReference type="GO" id="GO:0005886">
    <property type="term" value="C:plasma membrane"/>
    <property type="evidence" value="ECO:0000318"/>
    <property type="project" value="GO_Central"/>
</dbReference>
<keyword evidence="9" id="KW-1185">Reference proteome</keyword>
<dbReference type="GO" id="GO:0007411">
    <property type="term" value="P:axon guidance"/>
    <property type="evidence" value="ECO:0000318"/>
    <property type="project" value="GO_Central"/>
</dbReference>
<dbReference type="PANTHER" id="PTHR11304:SF29">
    <property type="entry name" value="EPHRIN"/>
    <property type="match status" value="1"/>
</dbReference>
<accession>A0A2A6CBI1</accession>
<evidence type="ECO:0000256" key="1">
    <source>
        <dbReference type="ARBA" id="ARBA00004370"/>
    </source>
</evidence>
<evidence type="ECO:0000256" key="4">
    <source>
        <dbReference type="ARBA" id="ARBA00023157"/>
    </source>
</evidence>
<proteinExistence type="inferred from homology"/>
<evidence type="ECO:0000256" key="3">
    <source>
        <dbReference type="ARBA" id="ARBA00023136"/>
    </source>
</evidence>
<keyword evidence="5" id="KW-0325">Glycoprotein</keyword>
<comment type="caution">
    <text evidence="6">Lacks conserved residue(s) required for the propagation of feature annotation.</text>
</comment>
<keyword evidence="2" id="KW-0732">Signal</keyword>
<dbReference type="GO" id="GO:0046875">
    <property type="term" value="F:ephrin receptor binding"/>
    <property type="evidence" value="ECO:0000318"/>
    <property type="project" value="GO_Central"/>
</dbReference>
<evidence type="ECO:0000256" key="2">
    <source>
        <dbReference type="ARBA" id="ARBA00022729"/>
    </source>
</evidence>
<dbReference type="InterPro" id="IPR001799">
    <property type="entry name" value="Ephrin_RBD"/>
</dbReference>
<keyword evidence="4" id="KW-1015">Disulfide bond</keyword>
<dbReference type="InterPro" id="IPR031328">
    <property type="entry name" value="Ephrin"/>
</dbReference>
<evidence type="ECO:0000256" key="7">
    <source>
        <dbReference type="RuleBase" id="RU004375"/>
    </source>
</evidence>